<evidence type="ECO:0000313" key="2">
    <source>
        <dbReference type="EMBL" id="MDK2597037.1"/>
    </source>
</evidence>
<dbReference type="InterPro" id="IPR003782">
    <property type="entry name" value="SCO1/SenC"/>
</dbReference>
<keyword evidence="3" id="KW-1185">Reference proteome</keyword>
<dbReference type="RefSeq" id="WP_284138094.1">
    <property type="nucleotide sequence ID" value="NZ_JASJUT010000009.1"/>
</dbReference>
<dbReference type="CDD" id="cd02968">
    <property type="entry name" value="SCO"/>
    <property type="match status" value="1"/>
</dbReference>
<protein>
    <submittedName>
        <fullName evidence="2">SCO family protein</fullName>
    </submittedName>
</protein>
<evidence type="ECO:0000256" key="1">
    <source>
        <dbReference type="ARBA" id="ARBA00010996"/>
    </source>
</evidence>
<dbReference type="InterPro" id="IPR036249">
    <property type="entry name" value="Thioredoxin-like_sf"/>
</dbReference>
<reference evidence="2 3" key="1">
    <citation type="submission" date="2023-05" db="EMBL/GenBank/DDBJ databases">
        <title>Pseudoalteromonas ardens sp. nov., Pseudoalteromonas obscura sp. nov., and Pseudoalteromonas umbrosa sp. nov., isolated from the coral Montipora capitata.</title>
        <authorList>
            <person name="Thomas E.M."/>
            <person name="Smith E.M."/>
            <person name="Papke E."/>
            <person name="Shlafstein M.D."/>
            <person name="Oline D.K."/>
            <person name="Videau P."/>
            <person name="Saw J.H."/>
            <person name="Strangman W.K."/>
            <person name="Ushijima B."/>
        </authorList>
    </citation>
    <scope>NUCLEOTIDE SEQUENCE [LARGE SCALE GENOMIC DNA]</scope>
    <source>
        <strain evidence="2 3">P94</strain>
    </source>
</reference>
<comment type="caution">
    <text evidence="2">The sequence shown here is derived from an EMBL/GenBank/DDBJ whole genome shotgun (WGS) entry which is preliminary data.</text>
</comment>
<organism evidence="2 3">
    <name type="scientific">Pseudoalteromonas obscura</name>
    <dbReference type="NCBI Taxonomy" id="3048491"/>
    <lineage>
        <taxon>Bacteria</taxon>
        <taxon>Pseudomonadati</taxon>
        <taxon>Pseudomonadota</taxon>
        <taxon>Gammaproteobacteria</taxon>
        <taxon>Alteromonadales</taxon>
        <taxon>Pseudoalteromonadaceae</taxon>
        <taxon>Pseudoalteromonas</taxon>
    </lineage>
</organism>
<dbReference type="Pfam" id="PF02630">
    <property type="entry name" value="SCO1-SenC"/>
    <property type="match status" value="1"/>
</dbReference>
<dbReference type="PANTHER" id="PTHR12151:SF25">
    <property type="entry name" value="LINALOOL DEHYDRATASE_ISOMERASE DOMAIN-CONTAINING PROTEIN"/>
    <property type="match status" value="1"/>
</dbReference>
<dbReference type="Gene3D" id="3.40.30.10">
    <property type="entry name" value="Glutaredoxin"/>
    <property type="match status" value="1"/>
</dbReference>
<gene>
    <name evidence="2" type="ORF">QNM18_18445</name>
</gene>
<accession>A0ABT7EPR1</accession>
<sequence>MRLILLFLISIVLLSCKQPENVSDFTVRYPEPKQLKPFELVDQNNNIVTNEALLGRWNFLFLGYTSCPDVCPMTLAKLAQINSKISSIEKAQIWFVSVDPQRDTQQKRKDYIGYFDERFLAVTNKHKQLFPFVRDIGLIYAINDGTDEDYYVDHSASIALINPFGELSAIFKPEFLKGEVPTVNTQHIIEDFKIISQSY</sequence>
<dbReference type="PANTHER" id="PTHR12151">
    <property type="entry name" value="ELECTRON TRANSPORT PROTIN SCO1/SENC FAMILY MEMBER"/>
    <property type="match status" value="1"/>
</dbReference>
<comment type="similarity">
    <text evidence="1">Belongs to the SCO1/2 family.</text>
</comment>
<dbReference type="SUPFAM" id="SSF52833">
    <property type="entry name" value="Thioredoxin-like"/>
    <property type="match status" value="1"/>
</dbReference>
<name>A0ABT7EPR1_9GAMM</name>
<dbReference type="PROSITE" id="PS51257">
    <property type="entry name" value="PROKAR_LIPOPROTEIN"/>
    <property type="match status" value="1"/>
</dbReference>
<dbReference type="EMBL" id="JASJUT010000009">
    <property type="protein sequence ID" value="MDK2597037.1"/>
    <property type="molecule type" value="Genomic_DNA"/>
</dbReference>
<evidence type="ECO:0000313" key="3">
    <source>
        <dbReference type="Proteomes" id="UP001231915"/>
    </source>
</evidence>
<proteinExistence type="inferred from homology"/>
<dbReference type="Proteomes" id="UP001231915">
    <property type="component" value="Unassembled WGS sequence"/>
</dbReference>